<protein>
    <recommendedName>
        <fullName evidence="3">Glycosyl transferase</fullName>
    </recommendedName>
</protein>
<accession>A0A3N4PX08</accession>
<proteinExistence type="predicted"/>
<sequence length="327" mass="36677">MKKNNMKAVYTICTPSHIAEAQTLISSVSEQSPEAAGIIFLFNADAFAAQSLSSFGTAETIVVDAMQLAHYGEMKARYTAFELSCALKPYLADYLLHERGYEQVIYFDADILVTHPLLPVWESLAEKKLILTGHVNGTAIWEGDDIAVKARRSIERNMLRGGVFNGGFFAVEKSTGTGAFLSWWMRVLLDGCYNKPSKGLFVDQLWLATTPLLFNNLLLISKHPGFNMAYWNLDERKLVKNGDLYDVITSEGTRVPLIFFHFSGFKAEAAGEISVYHPNLYSFASRPELKPLFEDYKSRLLGHGYSAIKARYSKKSFWQRLFSSSGS</sequence>
<dbReference type="InterPro" id="IPR029044">
    <property type="entry name" value="Nucleotide-diphossugar_trans"/>
</dbReference>
<dbReference type="SUPFAM" id="SSF53448">
    <property type="entry name" value="Nucleotide-diphospho-sugar transferases"/>
    <property type="match status" value="1"/>
</dbReference>
<dbReference type="EMBL" id="RPDH01000001">
    <property type="protein sequence ID" value="RPE13353.1"/>
    <property type="molecule type" value="Genomic_DNA"/>
</dbReference>
<organism evidence="1 2">
    <name type="scientific">Chitinophaga lutea</name>
    <dbReference type="NCBI Taxonomy" id="2488634"/>
    <lineage>
        <taxon>Bacteria</taxon>
        <taxon>Pseudomonadati</taxon>
        <taxon>Bacteroidota</taxon>
        <taxon>Chitinophagia</taxon>
        <taxon>Chitinophagales</taxon>
        <taxon>Chitinophagaceae</taxon>
        <taxon>Chitinophaga</taxon>
    </lineage>
</organism>
<gene>
    <name evidence="1" type="ORF">EGT74_07445</name>
</gene>
<dbReference type="Proteomes" id="UP000278351">
    <property type="component" value="Unassembled WGS sequence"/>
</dbReference>
<reference evidence="1 2" key="1">
    <citation type="submission" date="2018-11" db="EMBL/GenBank/DDBJ databases">
        <title>Chitinophaga lutea sp.nov., isolate from arsenic contaminated soil.</title>
        <authorList>
            <person name="Zong Y."/>
        </authorList>
    </citation>
    <scope>NUCLEOTIDE SEQUENCE [LARGE SCALE GENOMIC DNA]</scope>
    <source>
        <strain evidence="1 2">ZY74</strain>
    </source>
</reference>
<keyword evidence="2" id="KW-1185">Reference proteome</keyword>
<evidence type="ECO:0000313" key="1">
    <source>
        <dbReference type="EMBL" id="RPE13353.1"/>
    </source>
</evidence>
<dbReference type="AlphaFoldDB" id="A0A3N4PX08"/>
<name>A0A3N4PX08_9BACT</name>
<evidence type="ECO:0008006" key="3">
    <source>
        <dbReference type="Google" id="ProtNLM"/>
    </source>
</evidence>
<evidence type="ECO:0000313" key="2">
    <source>
        <dbReference type="Proteomes" id="UP000278351"/>
    </source>
</evidence>
<dbReference type="Gene3D" id="3.90.550.10">
    <property type="entry name" value="Spore Coat Polysaccharide Biosynthesis Protein SpsA, Chain A"/>
    <property type="match status" value="1"/>
</dbReference>
<comment type="caution">
    <text evidence="1">The sequence shown here is derived from an EMBL/GenBank/DDBJ whole genome shotgun (WGS) entry which is preliminary data.</text>
</comment>